<comment type="caution">
    <text evidence="4">The sequence shown here is derived from an EMBL/GenBank/DDBJ whole genome shotgun (WGS) entry which is preliminary data.</text>
</comment>
<dbReference type="InterPro" id="IPR057428">
    <property type="entry name" value="EFHB_EF-hand_C"/>
</dbReference>
<dbReference type="InterPro" id="IPR002048">
    <property type="entry name" value="EF_hand_dom"/>
</dbReference>
<dbReference type="Proteomes" id="UP000681967">
    <property type="component" value="Unassembled WGS sequence"/>
</dbReference>
<dbReference type="PROSITE" id="PS50222">
    <property type="entry name" value="EF_HAND_2"/>
    <property type="match status" value="1"/>
</dbReference>
<protein>
    <recommendedName>
        <fullName evidence="3">EF-hand domain-containing protein</fullName>
    </recommendedName>
</protein>
<evidence type="ECO:0000256" key="2">
    <source>
        <dbReference type="SAM" id="MobiDB-lite"/>
    </source>
</evidence>
<proteinExistence type="predicted"/>
<feature type="domain" description="EF-hand" evidence="3">
    <location>
        <begin position="259"/>
        <end position="294"/>
    </location>
</feature>
<dbReference type="InterPro" id="IPR018247">
    <property type="entry name" value="EF_Hand_1_Ca_BS"/>
</dbReference>
<organism evidence="4 5">
    <name type="scientific">Rotaria magnacalcarata</name>
    <dbReference type="NCBI Taxonomy" id="392030"/>
    <lineage>
        <taxon>Eukaryota</taxon>
        <taxon>Metazoa</taxon>
        <taxon>Spiralia</taxon>
        <taxon>Gnathifera</taxon>
        <taxon>Rotifera</taxon>
        <taxon>Eurotatoria</taxon>
        <taxon>Bdelloidea</taxon>
        <taxon>Philodinida</taxon>
        <taxon>Philodinidae</taxon>
        <taxon>Rotaria</taxon>
    </lineage>
</organism>
<reference evidence="4" key="1">
    <citation type="submission" date="2021-02" db="EMBL/GenBank/DDBJ databases">
        <authorList>
            <person name="Nowell W R."/>
        </authorList>
    </citation>
    <scope>NUCLEOTIDE SEQUENCE</scope>
</reference>
<dbReference type="GO" id="GO:0005509">
    <property type="term" value="F:calcium ion binding"/>
    <property type="evidence" value="ECO:0007669"/>
    <property type="project" value="InterPro"/>
</dbReference>
<dbReference type="CDD" id="cd00051">
    <property type="entry name" value="EFh"/>
    <property type="match status" value="1"/>
</dbReference>
<dbReference type="Pfam" id="PF13499">
    <property type="entry name" value="EF-hand_7"/>
    <property type="match status" value="1"/>
</dbReference>
<dbReference type="InterPro" id="IPR011992">
    <property type="entry name" value="EF-hand-dom_pair"/>
</dbReference>
<sequence length="530" mass="59910">MASSVKQVLTHDQLWEVLTDKAVASATPEVVQRYRNYTSPDVSRSRVHPGRAYDPNHRDETHGDQMNLGDGKNGEIINPKPKTNFENRLFNLNELVYERNRHRMQQDTLLPPAIDRYKTTFGLVSKAKFEPGEQLERHYQNGELIRKQTHGVPTPVYSDGRHARESLIWVRPNHSTTLVQKDVHEHDESRSDNSAIRTRRFLAQTGLPIDHRFGVTTSSDRLSAGEIIHQRANVPAVFDEKSQAALAKLRSHLCTIHITTFKTQLQAFQYYDTNQDGFISINELTNTIGKNFNLELSNGLIAALMFQCDQDRDEKLNFLEFSNFLCYRIAHSSGLEQFISDEKKKNPNSNRTGIIRDSQGRPLLNISDLVEGTNGKYYPRKLVSQIDEMVPEGWKTSYDKINEAPFRLEPQVKRQYGLPSIATSNQYAIPTSNNKHRPPLGSNTIVGAILSPSIWSDRGLTEDDLLAPKTMEEMRDIFANANIDVSGEDFVSAWTTAAANDQHGQVSVAAFKQALDGNKHSSGNHQLVYA</sequence>
<keyword evidence="1" id="KW-0106">Calcium</keyword>
<name>A0A8S2LBD1_9BILA</name>
<dbReference type="PROSITE" id="PS00018">
    <property type="entry name" value="EF_HAND_1"/>
    <property type="match status" value="1"/>
</dbReference>
<dbReference type="Pfam" id="PF25325">
    <property type="entry name" value="EF-hand_EFHB_C"/>
    <property type="match status" value="1"/>
</dbReference>
<gene>
    <name evidence="4" type="ORF">BYL167_LOCUS8138</name>
</gene>
<evidence type="ECO:0000313" key="4">
    <source>
        <dbReference type="EMBL" id="CAF3894486.1"/>
    </source>
</evidence>
<dbReference type="Gene3D" id="1.10.238.10">
    <property type="entry name" value="EF-hand"/>
    <property type="match status" value="1"/>
</dbReference>
<accession>A0A8S2LBD1</accession>
<dbReference type="EMBL" id="CAJOBH010002198">
    <property type="protein sequence ID" value="CAF3894486.1"/>
    <property type="molecule type" value="Genomic_DNA"/>
</dbReference>
<feature type="compositionally biased region" description="Basic and acidic residues" evidence="2">
    <location>
        <begin position="54"/>
        <end position="63"/>
    </location>
</feature>
<feature type="region of interest" description="Disordered" evidence="2">
    <location>
        <begin position="38"/>
        <end position="73"/>
    </location>
</feature>
<evidence type="ECO:0000256" key="1">
    <source>
        <dbReference type="ARBA" id="ARBA00022837"/>
    </source>
</evidence>
<evidence type="ECO:0000313" key="5">
    <source>
        <dbReference type="Proteomes" id="UP000681967"/>
    </source>
</evidence>
<dbReference type="AlphaFoldDB" id="A0A8S2LBD1"/>
<evidence type="ECO:0000259" key="3">
    <source>
        <dbReference type="PROSITE" id="PS50222"/>
    </source>
</evidence>
<dbReference type="SUPFAM" id="SSF47473">
    <property type="entry name" value="EF-hand"/>
    <property type="match status" value="1"/>
</dbReference>